<proteinExistence type="predicted"/>
<dbReference type="Pfam" id="PF05050">
    <property type="entry name" value="Methyltransf_21"/>
    <property type="match status" value="1"/>
</dbReference>
<dbReference type="InterPro" id="IPR006342">
    <property type="entry name" value="FkbM_mtfrase"/>
</dbReference>
<accession>A0A2M9Y1R2</accession>
<evidence type="ECO:0000313" key="3">
    <source>
        <dbReference type="Proteomes" id="UP000297891"/>
    </source>
</evidence>
<dbReference type="GO" id="GO:0032259">
    <property type="term" value="P:methylation"/>
    <property type="evidence" value="ECO:0007669"/>
    <property type="project" value="UniProtKB-KW"/>
</dbReference>
<evidence type="ECO:0000259" key="1">
    <source>
        <dbReference type="Pfam" id="PF05050"/>
    </source>
</evidence>
<dbReference type="RefSeq" id="WP_100790826.1">
    <property type="nucleotide sequence ID" value="NZ_NPDQ01000004.1"/>
</dbReference>
<sequence>MKEHKPNFVAGLEILPFQDENLPIHEVITVKGLIKFAMYGKTSEFRVRTFFTKEPETLAWIDSFSNDDVFWDIGANIGCYSLYAARNGIQVCAFEPSPVNFWLLSKNIGLNKFGNIVSYPFALSNENSIVRWDPNSSPGSADNQLSETKQATDPTAIQVYSIDQLIAMNAAPFPTHIKIDVDGIEPLIVAGAINTLADNRLQSLMIEANENDLDRLSQIKAVLKGKGFKDPISRHEPYFDENYYLPYANFLFRRE</sequence>
<dbReference type="OrthoDB" id="7016221at2"/>
<keyword evidence="2" id="KW-0808">Transferase</keyword>
<dbReference type="EMBL" id="RQFP01000014">
    <property type="protein sequence ID" value="TGK92009.1"/>
    <property type="molecule type" value="Genomic_DNA"/>
</dbReference>
<dbReference type="SUPFAM" id="SSF53335">
    <property type="entry name" value="S-adenosyl-L-methionine-dependent methyltransferases"/>
    <property type="match status" value="1"/>
</dbReference>
<dbReference type="Proteomes" id="UP000297891">
    <property type="component" value="Unassembled WGS sequence"/>
</dbReference>
<gene>
    <name evidence="2" type="ORF">EHQ30_17670</name>
</gene>
<keyword evidence="2" id="KW-0489">Methyltransferase</keyword>
<dbReference type="PANTHER" id="PTHR34203:SF15">
    <property type="entry name" value="SLL1173 PROTEIN"/>
    <property type="match status" value="1"/>
</dbReference>
<feature type="domain" description="Methyltransferase FkbM" evidence="1">
    <location>
        <begin position="72"/>
        <end position="212"/>
    </location>
</feature>
<dbReference type="InterPro" id="IPR029063">
    <property type="entry name" value="SAM-dependent_MTases_sf"/>
</dbReference>
<name>A0A2M9Y1R2_9LEPT</name>
<keyword evidence="3" id="KW-1185">Reference proteome</keyword>
<dbReference type="AlphaFoldDB" id="A0A2M9Y1R2"/>
<dbReference type="PANTHER" id="PTHR34203">
    <property type="entry name" value="METHYLTRANSFERASE, FKBM FAMILY PROTEIN"/>
    <property type="match status" value="1"/>
</dbReference>
<protein>
    <submittedName>
        <fullName evidence="2">FkbM family methyltransferase</fullName>
    </submittedName>
</protein>
<dbReference type="InterPro" id="IPR052514">
    <property type="entry name" value="SAM-dependent_MTase"/>
</dbReference>
<reference evidence="2" key="1">
    <citation type="journal article" date="2019" name="PLoS Negl. Trop. Dis.">
        <title>Revisiting the worldwide diversity of Leptospira species in the environment.</title>
        <authorList>
            <person name="Vincent A.T."/>
            <person name="Schiettekatte O."/>
            <person name="Bourhy P."/>
            <person name="Veyrier F.J."/>
            <person name="Picardeau M."/>
        </authorList>
    </citation>
    <scope>NUCLEOTIDE SEQUENCE [LARGE SCALE GENOMIC DNA]</scope>
    <source>
        <strain evidence="2">201800277</strain>
    </source>
</reference>
<organism evidence="2 3">
    <name type="scientific">Leptospira brenneri</name>
    <dbReference type="NCBI Taxonomy" id="2023182"/>
    <lineage>
        <taxon>Bacteria</taxon>
        <taxon>Pseudomonadati</taxon>
        <taxon>Spirochaetota</taxon>
        <taxon>Spirochaetia</taxon>
        <taxon>Leptospirales</taxon>
        <taxon>Leptospiraceae</taxon>
        <taxon>Leptospira</taxon>
    </lineage>
</organism>
<comment type="caution">
    <text evidence="2">The sequence shown here is derived from an EMBL/GenBank/DDBJ whole genome shotgun (WGS) entry which is preliminary data.</text>
</comment>
<dbReference type="Gene3D" id="3.40.50.150">
    <property type="entry name" value="Vaccinia Virus protein VP39"/>
    <property type="match status" value="1"/>
</dbReference>
<dbReference type="NCBIfam" id="TIGR01444">
    <property type="entry name" value="fkbM_fam"/>
    <property type="match status" value="1"/>
</dbReference>
<dbReference type="GO" id="GO:0008168">
    <property type="term" value="F:methyltransferase activity"/>
    <property type="evidence" value="ECO:0007669"/>
    <property type="project" value="UniProtKB-KW"/>
</dbReference>
<evidence type="ECO:0000313" key="2">
    <source>
        <dbReference type="EMBL" id="TGK92009.1"/>
    </source>
</evidence>